<keyword evidence="6" id="KW-1185">Reference proteome</keyword>
<dbReference type="Proteomes" id="UP001139179">
    <property type="component" value="Unassembled WGS sequence"/>
</dbReference>
<feature type="domain" description="HTH gntR-type" evidence="4">
    <location>
        <begin position="5"/>
        <end position="72"/>
    </location>
</feature>
<evidence type="ECO:0000259" key="4">
    <source>
        <dbReference type="PROSITE" id="PS50949"/>
    </source>
</evidence>
<protein>
    <submittedName>
        <fullName evidence="5">GntR family transcriptional regulator</fullName>
    </submittedName>
</protein>
<gene>
    <name evidence="5" type="ORF">M3202_16825</name>
</gene>
<dbReference type="InterPro" id="IPR036390">
    <property type="entry name" value="WH_DNA-bd_sf"/>
</dbReference>
<dbReference type="PANTHER" id="PTHR43537">
    <property type="entry name" value="TRANSCRIPTIONAL REGULATOR, GNTR FAMILY"/>
    <property type="match status" value="1"/>
</dbReference>
<dbReference type="GO" id="GO:0003677">
    <property type="term" value="F:DNA binding"/>
    <property type="evidence" value="ECO:0007669"/>
    <property type="project" value="UniProtKB-KW"/>
</dbReference>
<sequence>MGPRILLKDVAYKKIIEMILQGDYFTDNHTSENQLVELLQMSRTPIREALQRLQHDGIVKIIPNQGIAIQELSLKELNNMFDMRLAIETFSLRQIFRSITDQQIHYLERNVEQQREGFLKDQDFVKFLMLDGEFHEHLIKINDNKLFIDTMSYIRTRFFFDISRQKYPETTQKRIEEHARIVEAIKARDEELAIKELKTHLINAKANI</sequence>
<evidence type="ECO:0000313" key="6">
    <source>
        <dbReference type="Proteomes" id="UP001139179"/>
    </source>
</evidence>
<dbReference type="PRINTS" id="PR00035">
    <property type="entry name" value="HTHGNTR"/>
</dbReference>
<dbReference type="SMART" id="SM00345">
    <property type="entry name" value="HTH_GNTR"/>
    <property type="match status" value="1"/>
</dbReference>
<keyword evidence="2" id="KW-0238">DNA-binding</keyword>
<dbReference type="SUPFAM" id="SSF46785">
    <property type="entry name" value="Winged helix' DNA-binding domain"/>
    <property type="match status" value="1"/>
</dbReference>
<proteinExistence type="predicted"/>
<evidence type="ECO:0000256" key="2">
    <source>
        <dbReference type="ARBA" id="ARBA00023125"/>
    </source>
</evidence>
<dbReference type="RefSeq" id="WP_251224437.1">
    <property type="nucleotide sequence ID" value="NZ_JAMBOL010000020.1"/>
</dbReference>
<evidence type="ECO:0000256" key="3">
    <source>
        <dbReference type="ARBA" id="ARBA00023163"/>
    </source>
</evidence>
<comment type="caution">
    <text evidence="5">The sequence shown here is derived from an EMBL/GenBank/DDBJ whole genome shotgun (WGS) entry which is preliminary data.</text>
</comment>
<dbReference type="AlphaFoldDB" id="A0A9X2IPY5"/>
<reference evidence="5" key="1">
    <citation type="submission" date="2022-05" db="EMBL/GenBank/DDBJ databases">
        <title>Comparative Genomics of Spacecraft Associated Microbes.</title>
        <authorList>
            <person name="Tran M.T."/>
            <person name="Wright A."/>
            <person name="Seuylemezian A."/>
            <person name="Eisen J."/>
            <person name="Coil D."/>
        </authorList>
    </citation>
    <scope>NUCLEOTIDE SEQUENCE</scope>
    <source>
        <strain evidence="5">214.1.1</strain>
    </source>
</reference>
<evidence type="ECO:0000256" key="1">
    <source>
        <dbReference type="ARBA" id="ARBA00023015"/>
    </source>
</evidence>
<dbReference type="InterPro" id="IPR008920">
    <property type="entry name" value="TF_FadR/GntR_C"/>
</dbReference>
<name>A0A9X2IPY5_9BACI</name>
<dbReference type="PANTHER" id="PTHR43537:SF24">
    <property type="entry name" value="GLUCONATE OPERON TRANSCRIPTIONAL REPRESSOR"/>
    <property type="match status" value="1"/>
</dbReference>
<dbReference type="Pfam" id="PF00392">
    <property type="entry name" value="GntR"/>
    <property type="match status" value="1"/>
</dbReference>
<keyword evidence="3" id="KW-0804">Transcription</keyword>
<dbReference type="PROSITE" id="PS50949">
    <property type="entry name" value="HTH_GNTR"/>
    <property type="match status" value="1"/>
</dbReference>
<dbReference type="SMART" id="SM00895">
    <property type="entry name" value="FCD"/>
    <property type="match status" value="1"/>
</dbReference>
<dbReference type="SUPFAM" id="SSF48008">
    <property type="entry name" value="GntR ligand-binding domain-like"/>
    <property type="match status" value="1"/>
</dbReference>
<dbReference type="Pfam" id="PF07729">
    <property type="entry name" value="FCD"/>
    <property type="match status" value="1"/>
</dbReference>
<organism evidence="5 6">
    <name type="scientific">Halalkalibacter oceani</name>
    <dbReference type="NCBI Taxonomy" id="1653776"/>
    <lineage>
        <taxon>Bacteria</taxon>
        <taxon>Bacillati</taxon>
        <taxon>Bacillota</taxon>
        <taxon>Bacilli</taxon>
        <taxon>Bacillales</taxon>
        <taxon>Bacillaceae</taxon>
        <taxon>Halalkalibacter</taxon>
    </lineage>
</organism>
<keyword evidence="1" id="KW-0805">Transcription regulation</keyword>
<dbReference type="Gene3D" id="1.10.10.10">
    <property type="entry name" value="Winged helix-like DNA-binding domain superfamily/Winged helix DNA-binding domain"/>
    <property type="match status" value="1"/>
</dbReference>
<dbReference type="EMBL" id="JAMBOL010000020">
    <property type="protein sequence ID" value="MCM3715730.1"/>
    <property type="molecule type" value="Genomic_DNA"/>
</dbReference>
<dbReference type="GO" id="GO:0003700">
    <property type="term" value="F:DNA-binding transcription factor activity"/>
    <property type="evidence" value="ECO:0007669"/>
    <property type="project" value="InterPro"/>
</dbReference>
<dbReference type="InterPro" id="IPR036388">
    <property type="entry name" value="WH-like_DNA-bd_sf"/>
</dbReference>
<accession>A0A9X2IPY5</accession>
<dbReference type="Gene3D" id="1.20.120.530">
    <property type="entry name" value="GntR ligand-binding domain-like"/>
    <property type="match status" value="1"/>
</dbReference>
<evidence type="ECO:0000313" key="5">
    <source>
        <dbReference type="EMBL" id="MCM3715730.1"/>
    </source>
</evidence>
<dbReference type="InterPro" id="IPR000524">
    <property type="entry name" value="Tscrpt_reg_HTH_GntR"/>
</dbReference>
<dbReference type="InterPro" id="IPR011711">
    <property type="entry name" value="GntR_C"/>
</dbReference>